<evidence type="ECO:0000256" key="1">
    <source>
        <dbReference type="SAM" id="MobiDB-lite"/>
    </source>
</evidence>
<dbReference type="Proteomes" id="UP000595437">
    <property type="component" value="Chromosome 15"/>
</dbReference>
<evidence type="ECO:0000313" key="2">
    <source>
        <dbReference type="EMBL" id="QQP35763.1"/>
    </source>
</evidence>
<accession>A0A7T8GQD3</accession>
<dbReference type="EMBL" id="CP045904">
    <property type="protein sequence ID" value="QQP35763.1"/>
    <property type="molecule type" value="Genomic_DNA"/>
</dbReference>
<gene>
    <name evidence="2" type="ORF">FKW44_020641</name>
</gene>
<keyword evidence="3" id="KW-1185">Reference proteome</keyword>
<name>A0A7T8GQD3_CALRO</name>
<evidence type="ECO:0000313" key="3">
    <source>
        <dbReference type="Proteomes" id="UP000595437"/>
    </source>
</evidence>
<protein>
    <submittedName>
        <fullName evidence="2">Uncharacterized protein</fullName>
    </submittedName>
</protein>
<organism evidence="2 3">
    <name type="scientific">Caligus rogercresseyi</name>
    <name type="common">Sea louse</name>
    <dbReference type="NCBI Taxonomy" id="217165"/>
    <lineage>
        <taxon>Eukaryota</taxon>
        <taxon>Metazoa</taxon>
        <taxon>Ecdysozoa</taxon>
        <taxon>Arthropoda</taxon>
        <taxon>Crustacea</taxon>
        <taxon>Multicrustacea</taxon>
        <taxon>Hexanauplia</taxon>
        <taxon>Copepoda</taxon>
        <taxon>Siphonostomatoida</taxon>
        <taxon>Caligidae</taxon>
        <taxon>Caligus</taxon>
    </lineage>
</organism>
<proteinExistence type="predicted"/>
<sequence>TSVLNSPMGSRSPDAPSIRRLSIANEALKETKEALMTPSKRAEVPRLSPTPLDYGTPLEDLLEEPGVNQTIEKTLIQETPVHKRACTSAFGCVNTSFKKLLSEVSGDSFKQGFFRQNSDIFYSEA</sequence>
<feature type="region of interest" description="Disordered" evidence="1">
    <location>
        <begin position="36"/>
        <end position="59"/>
    </location>
</feature>
<dbReference type="AlphaFoldDB" id="A0A7T8GQD3"/>
<feature type="non-terminal residue" evidence="2">
    <location>
        <position position="1"/>
    </location>
</feature>
<reference evidence="3" key="1">
    <citation type="submission" date="2021-01" db="EMBL/GenBank/DDBJ databases">
        <title>Caligus Genome Assembly.</title>
        <authorList>
            <person name="Gallardo-Escarate C."/>
        </authorList>
    </citation>
    <scope>NUCLEOTIDE SEQUENCE [LARGE SCALE GENOMIC DNA]</scope>
</reference>